<proteinExistence type="predicted"/>
<sequence length="499" mass="51341">MSIKSISVRSHGGRYLNVDNSNSLQIDTDLNVDRSSEELEACGSKFNIDDIQGLVDGDTESCPLKNENGQQVAYKDQGKEYKVVIEKYGDKHQWTLKVTDESDEQYLMAGLKGLTLSKEVSAMSVHAQEQPVGTVMQNPDGNARATTVVTAPEPVQTLNPQDVEEVDEINIDLGDAVDVDVGDQIDVDAGAEDDYQAPPPVATATRGTASATPQPVTTRPVGTQTVPHNPVVTHTTTQLANPPVASPPAYPAPAQPAPANPVPANPAPAPAYPAPAPAYPAPAPAVPAYPVPVYPAPAPEPAQPFPANPSPLYPAPANPAPARPPTVVPAPFNPAPAYPPPAYNTAPVPANPSSVPTATLPASPVITSAFAVPTGNVEAPDYDPEADMDDVANQEVFPGFPAAVLPDASGVLNDGPLFQTANPFLGGFPGMPSSMLTTVPSASSSAVSSAAQPSPVTLREVTASAEGSTPSAQPQSAASKLTAATFSVAALMIAGVLLL</sequence>
<evidence type="ECO:0000313" key="3">
    <source>
        <dbReference type="Proteomes" id="UP000654370"/>
    </source>
</evidence>
<dbReference type="Proteomes" id="UP000654370">
    <property type="component" value="Unassembled WGS sequence"/>
</dbReference>
<dbReference type="EMBL" id="JAEPQZ010000013">
    <property type="protein sequence ID" value="KAG2174420.1"/>
    <property type="molecule type" value="Genomic_DNA"/>
</dbReference>
<evidence type="ECO:0000256" key="1">
    <source>
        <dbReference type="SAM" id="MobiDB-lite"/>
    </source>
</evidence>
<feature type="compositionally biased region" description="Polar residues" evidence="1">
    <location>
        <begin position="205"/>
        <end position="222"/>
    </location>
</feature>
<evidence type="ECO:0000313" key="2">
    <source>
        <dbReference type="EMBL" id="KAG2174420.1"/>
    </source>
</evidence>
<name>A0A8H7PIJ0_MORIS</name>
<comment type="caution">
    <text evidence="2">The sequence shown here is derived from an EMBL/GenBank/DDBJ whole genome shotgun (WGS) entry which is preliminary data.</text>
</comment>
<feature type="compositionally biased region" description="Low complexity" evidence="1">
    <location>
        <begin position="223"/>
        <end position="243"/>
    </location>
</feature>
<feature type="compositionally biased region" description="Low complexity" evidence="1">
    <location>
        <begin position="446"/>
        <end position="457"/>
    </location>
</feature>
<dbReference type="OrthoDB" id="10619812at2759"/>
<gene>
    <name evidence="2" type="ORF">INT43_004443</name>
</gene>
<reference evidence="2" key="1">
    <citation type="submission" date="2020-12" db="EMBL/GenBank/DDBJ databases">
        <title>Metabolic potential, ecology and presence of endohyphal bacteria is reflected in genomic diversity of Mucoromycotina.</title>
        <authorList>
            <person name="Muszewska A."/>
            <person name="Okrasinska A."/>
            <person name="Steczkiewicz K."/>
            <person name="Drgas O."/>
            <person name="Orlowska M."/>
            <person name="Perlinska-Lenart U."/>
            <person name="Aleksandrzak-Piekarczyk T."/>
            <person name="Szatraj K."/>
            <person name="Zielenkiewicz U."/>
            <person name="Pilsyk S."/>
            <person name="Malc E."/>
            <person name="Mieczkowski P."/>
            <person name="Kruszewska J.S."/>
            <person name="Biernat P."/>
            <person name="Pawlowska J."/>
        </authorList>
    </citation>
    <scope>NUCLEOTIDE SEQUENCE</scope>
    <source>
        <strain evidence="2">WA0000067209</strain>
    </source>
</reference>
<accession>A0A8H7PIJ0</accession>
<feature type="region of interest" description="Disordered" evidence="1">
    <location>
        <begin position="446"/>
        <end position="477"/>
    </location>
</feature>
<dbReference type="AlphaFoldDB" id="A0A8H7PIJ0"/>
<keyword evidence="3" id="KW-1185">Reference proteome</keyword>
<protein>
    <submittedName>
        <fullName evidence="2">Uncharacterized protein</fullName>
    </submittedName>
</protein>
<feature type="compositionally biased region" description="Pro residues" evidence="1">
    <location>
        <begin position="244"/>
        <end position="262"/>
    </location>
</feature>
<organism evidence="2 3">
    <name type="scientific">Mortierella isabellina</name>
    <name type="common">Filamentous fungus</name>
    <name type="synonym">Umbelopsis isabellina</name>
    <dbReference type="NCBI Taxonomy" id="91625"/>
    <lineage>
        <taxon>Eukaryota</taxon>
        <taxon>Fungi</taxon>
        <taxon>Fungi incertae sedis</taxon>
        <taxon>Mucoromycota</taxon>
        <taxon>Mucoromycotina</taxon>
        <taxon>Umbelopsidomycetes</taxon>
        <taxon>Umbelopsidales</taxon>
        <taxon>Umbelopsidaceae</taxon>
        <taxon>Umbelopsis</taxon>
    </lineage>
</organism>
<feature type="region of interest" description="Disordered" evidence="1">
    <location>
        <begin position="189"/>
        <end position="262"/>
    </location>
</feature>